<evidence type="ECO:0000313" key="17">
    <source>
        <dbReference type="RefSeq" id="XP_018494695.1"/>
    </source>
</evidence>
<evidence type="ECO:0000256" key="10">
    <source>
        <dbReference type="ARBA" id="ARBA00050474"/>
    </source>
</evidence>
<keyword evidence="6 13" id="KW-0732">Signal</keyword>
<dbReference type="InterPro" id="IPR017853">
    <property type="entry name" value="GH"/>
</dbReference>
<dbReference type="KEGG" id="goe:100899268"/>
<dbReference type="FunFam" id="3.20.20.80:FF:000030">
    <property type="entry name" value="Lysosomal acid glucosylceramidase"/>
    <property type="match status" value="1"/>
</dbReference>
<dbReference type="RefSeq" id="XP_018494695.1">
    <property type="nucleotide sequence ID" value="XM_018639179.1"/>
</dbReference>
<keyword evidence="12" id="KW-0326">Glycosidase</keyword>
<evidence type="ECO:0000256" key="6">
    <source>
        <dbReference type="ARBA" id="ARBA00022729"/>
    </source>
</evidence>
<dbReference type="EC" id="3.2.1.45" evidence="5 12"/>
<evidence type="ECO:0000256" key="13">
    <source>
        <dbReference type="SAM" id="SignalP"/>
    </source>
</evidence>
<dbReference type="GO" id="GO:0042391">
    <property type="term" value="P:regulation of membrane potential"/>
    <property type="evidence" value="ECO:0007669"/>
    <property type="project" value="UniProtKB-ARBA"/>
</dbReference>
<comment type="pathway">
    <text evidence="2">Lipid metabolism; sphingolipid metabolism.</text>
</comment>
<dbReference type="Proteomes" id="UP000694867">
    <property type="component" value="Unplaced"/>
</dbReference>
<dbReference type="PANTHER" id="PTHR11069:SF23">
    <property type="entry name" value="LYSOSOMAL ACID GLUCOSYLCERAMIDASE"/>
    <property type="match status" value="1"/>
</dbReference>
<dbReference type="GO" id="GO:0016241">
    <property type="term" value="P:regulation of macroautophagy"/>
    <property type="evidence" value="ECO:0007669"/>
    <property type="project" value="UniProtKB-ARBA"/>
</dbReference>
<dbReference type="GO" id="GO:0004348">
    <property type="term" value="F:glucosylceramidase activity"/>
    <property type="evidence" value="ECO:0007669"/>
    <property type="project" value="UniProtKB-EC"/>
</dbReference>
<name>A0AAJ7L3J2_9ACAR</name>
<comment type="catalytic activity">
    <reaction evidence="10">
        <text>a beta-D-glucosylceramide + H2O = an N-acyl-sphingoid base + D-glucose</text>
        <dbReference type="Rhea" id="RHEA:81447"/>
        <dbReference type="ChEBI" id="CHEBI:4167"/>
        <dbReference type="ChEBI" id="CHEBI:15377"/>
        <dbReference type="ChEBI" id="CHEBI:83264"/>
        <dbReference type="ChEBI" id="CHEBI:83273"/>
    </reaction>
    <physiologicalReaction direction="left-to-right" evidence="10">
        <dbReference type="Rhea" id="RHEA:81448"/>
    </physiologicalReaction>
</comment>
<evidence type="ECO:0000259" key="15">
    <source>
        <dbReference type="Pfam" id="PF17189"/>
    </source>
</evidence>
<dbReference type="GO" id="GO:0006066">
    <property type="term" value="P:alcohol metabolic process"/>
    <property type="evidence" value="ECO:0007669"/>
    <property type="project" value="UniProtKB-ARBA"/>
</dbReference>
<keyword evidence="16" id="KW-1185">Reference proteome</keyword>
<dbReference type="GeneID" id="100899268"/>
<dbReference type="Pfam" id="PF17189">
    <property type="entry name" value="Glyco_hydro_30C"/>
    <property type="match status" value="1"/>
</dbReference>
<dbReference type="SUPFAM" id="SSF51445">
    <property type="entry name" value="(Trans)glycosidases"/>
    <property type="match status" value="1"/>
</dbReference>
<dbReference type="InterPro" id="IPR033453">
    <property type="entry name" value="Glyco_hydro_30_TIM-barrel"/>
</dbReference>
<dbReference type="GO" id="GO:0051246">
    <property type="term" value="P:regulation of protein metabolic process"/>
    <property type="evidence" value="ECO:0007669"/>
    <property type="project" value="UniProtKB-ARBA"/>
</dbReference>
<protein>
    <recommendedName>
        <fullName evidence="5 12">Glucosylceramidase</fullName>
        <ecNumber evidence="5 12">3.2.1.45</ecNumber>
    </recommendedName>
</protein>
<gene>
    <name evidence="17" type="primary">LOC100899268</name>
</gene>
<dbReference type="SUPFAM" id="SSF51011">
    <property type="entry name" value="Glycosyl hydrolase domain"/>
    <property type="match status" value="1"/>
</dbReference>
<keyword evidence="9 12" id="KW-0443">Lipid metabolism</keyword>
<dbReference type="GO" id="GO:0030163">
    <property type="term" value="P:protein catabolic process"/>
    <property type="evidence" value="ECO:0007669"/>
    <property type="project" value="UniProtKB-ARBA"/>
</dbReference>
<evidence type="ECO:0000256" key="4">
    <source>
        <dbReference type="ARBA" id="ARBA00005382"/>
    </source>
</evidence>
<dbReference type="GO" id="GO:0005764">
    <property type="term" value="C:lysosome"/>
    <property type="evidence" value="ECO:0007669"/>
    <property type="project" value="UniProtKB-ARBA"/>
</dbReference>
<organism evidence="16 17">
    <name type="scientific">Galendromus occidentalis</name>
    <name type="common">western predatory mite</name>
    <dbReference type="NCBI Taxonomy" id="34638"/>
    <lineage>
        <taxon>Eukaryota</taxon>
        <taxon>Metazoa</taxon>
        <taxon>Ecdysozoa</taxon>
        <taxon>Arthropoda</taxon>
        <taxon>Chelicerata</taxon>
        <taxon>Arachnida</taxon>
        <taxon>Acari</taxon>
        <taxon>Parasitiformes</taxon>
        <taxon>Mesostigmata</taxon>
        <taxon>Gamasina</taxon>
        <taxon>Phytoseioidea</taxon>
        <taxon>Phytoseiidae</taxon>
        <taxon>Typhlodrominae</taxon>
        <taxon>Galendromus</taxon>
    </lineage>
</organism>
<feature type="signal peptide" evidence="13">
    <location>
        <begin position="1"/>
        <end position="19"/>
    </location>
</feature>
<evidence type="ECO:0000256" key="3">
    <source>
        <dbReference type="ARBA" id="ARBA00004991"/>
    </source>
</evidence>
<comment type="catalytic activity">
    <reaction evidence="11">
        <text>an N-acyl-1-beta-D-glucosyl-15-methylhexadecasphing-4-enine + H2O = an N-acyl-15-methylhexadecasphing-4-enine + D-glucose</text>
        <dbReference type="Rhea" id="RHEA:34755"/>
        <dbReference type="ChEBI" id="CHEBI:4167"/>
        <dbReference type="ChEBI" id="CHEBI:15377"/>
        <dbReference type="ChEBI" id="CHEBI:70815"/>
        <dbReference type="ChEBI" id="CHEBI:70846"/>
    </reaction>
    <physiologicalReaction direction="left-to-right" evidence="11">
        <dbReference type="Rhea" id="RHEA:34756"/>
    </physiologicalReaction>
</comment>
<evidence type="ECO:0000256" key="7">
    <source>
        <dbReference type="ARBA" id="ARBA00022801"/>
    </source>
</evidence>
<dbReference type="Gene3D" id="3.20.20.80">
    <property type="entry name" value="Glycosidases"/>
    <property type="match status" value="1"/>
</dbReference>
<evidence type="ECO:0000256" key="2">
    <source>
        <dbReference type="ARBA" id="ARBA00004760"/>
    </source>
</evidence>
<evidence type="ECO:0000256" key="11">
    <source>
        <dbReference type="ARBA" id="ARBA00051345"/>
    </source>
</evidence>
<dbReference type="AlphaFoldDB" id="A0AAJ7L3J2"/>
<evidence type="ECO:0000256" key="8">
    <source>
        <dbReference type="ARBA" id="ARBA00022919"/>
    </source>
</evidence>
<accession>A0AAJ7L3J2</accession>
<dbReference type="GO" id="GO:0005102">
    <property type="term" value="F:signaling receptor binding"/>
    <property type="evidence" value="ECO:0007669"/>
    <property type="project" value="UniProtKB-ARBA"/>
</dbReference>
<proteinExistence type="inferred from homology"/>
<keyword evidence="8 12" id="KW-0746">Sphingolipid metabolism</keyword>
<dbReference type="Pfam" id="PF02055">
    <property type="entry name" value="Glyco_hydro_30"/>
    <property type="match status" value="1"/>
</dbReference>
<dbReference type="GO" id="GO:0007040">
    <property type="term" value="P:lysosome organization"/>
    <property type="evidence" value="ECO:0007669"/>
    <property type="project" value="UniProtKB-ARBA"/>
</dbReference>
<dbReference type="PANTHER" id="PTHR11069">
    <property type="entry name" value="GLUCOSYLCERAMIDASE"/>
    <property type="match status" value="1"/>
</dbReference>
<feature type="domain" description="Glycosyl hydrolase family 30 beta sandwich" evidence="15">
    <location>
        <begin position="446"/>
        <end position="508"/>
    </location>
</feature>
<dbReference type="InterPro" id="IPR001139">
    <property type="entry name" value="Glyco_hydro_30"/>
</dbReference>
<dbReference type="GO" id="GO:0016758">
    <property type="term" value="F:hexosyltransferase activity"/>
    <property type="evidence" value="ECO:0007669"/>
    <property type="project" value="UniProtKB-ARBA"/>
</dbReference>
<feature type="chain" id="PRO_5042508594" description="Glucosylceramidase" evidence="13">
    <location>
        <begin position="20"/>
        <end position="511"/>
    </location>
</feature>
<comment type="catalytic activity">
    <reaction evidence="1">
        <text>a beta-D-glucosyl-(1&lt;-&gt;1')-N-acylsphing-4-enine + H2O = an N-acylsphing-4-enine + D-glucose</text>
        <dbReference type="Rhea" id="RHEA:13269"/>
        <dbReference type="ChEBI" id="CHEBI:4167"/>
        <dbReference type="ChEBI" id="CHEBI:15377"/>
        <dbReference type="ChEBI" id="CHEBI:22801"/>
        <dbReference type="ChEBI" id="CHEBI:52639"/>
        <dbReference type="EC" id="3.2.1.45"/>
    </reaction>
    <physiologicalReaction direction="left-to-right" evidence="1">
        <dbReference type="Rhea" id="RHEA:13270"/>
    </physiologicalReaction>
</comment>
<evidence type="ECO:0000256" key="12">
    <source>
        <dbReference type="RuleBase" id="RU361188"/>
    </source>
</evidence>
<dbReference type="PRINTS" id="PR00843">
    <property type="entry name" value="GLHYDRLASE30"/>
</dbReference>
<evidence type="ECO:0000256" key="1">
    <source>
        <dbReference type="ARBA" id="ARBA00001013"/>
    </source>
</evidence>
<dbReference type="GO" id="GO:0008202">
    <property type="term" value="P:steroid metabolic process"/>
    <property type="evidence" value="ECO:0007669"/>
    <property type="project" value="UniProtKB-ARBA"/>
</dbReference>
<reference evidence="17" key="1">
    <citation type="submission" date="2025-08" db="UniProtKB">
        <authorList>
            <consortium name="RefSeq"/>
        </authorList>
    </citation>
    <scope>IDENTIFICATION</scope>
</reference>
<evidence type="ECO:0000313" key="16">
    <source>
        <dbReference type="Proteomes" id="UP000694867"/>
    </source>
</evidence>
<keyword evidence="7 12" id="KW-0378">Hydrolase</keyword>
<sequence>MRRFIITVLLLSVLNSVTGENCYPKKFNSSSVVCVCNENNCGDIGKVKAEDGKIALYQSSMSGERLQRSTVDFLSGAPAAERDLTVSLINTHLQKIIGFGGALTDAAGVHWAGLGSTLQKRLLQSYYGPEGLEYNMGRIPMAACDFSTRDYTYADTPGDFELKNFALAKEDLELKIPMIQFAKNVSKEEIYFFGSPWGAPAWMKTNEKTYGKGTLKGSPGGQYFKSWANYFVKFYESYKEHGITMWGFTVQNEPTTGFKPWPWQTVAMSPYTERDFLKKDLGPALFKATSNSINIMVLDDNRVVLPWWANVIFSDPEANRYAAGLAVHWYTDTLRNSSDLESIHRDFGDKIIVNTEACEGFEFLITPVILGSWERGEAYARDILEDLRHHVNAWVDWNLFLNTEGGPNWAGNRVDSAIIVDTKTSTFYKQPTYYAIAHFSKFIPRGSVRLDDALDGSQEKLTVVTFLRPDKLKATVILNRNDSVKKVLIKGLDGKSFMVEATARSITTALW</sequence>
<comment type="similarity">
    <text evidence="4 12">Belongs to the glycosyl hydrolase 30 family.</text>
</comment>
<evidence type="ECO:0000259" key="14">
    <source>
        <dbReference type="Pfam" id="PF02055"/>
    </source>
</evidence>
<evidence type="ECO:0000256" key="5">
    <source>
        <dbReference type="ARBA" id="ARBA00012658"/>
    </source>
</evidence>
<dbReference type="GO" id="GO:0006914">
    <property type="term" value="P:autophagy"/>
    <property type="evidence" value="ECO:0007669"/>
    <property type="project" value="UniProtKB-ARBA"/>
</dbReference>
<dbReference type="GO" id="GO:0010605">
    <property type="term" value="P:negative regulation of macromolecule metabolic process"/>
    <property type="evidence" value="ECO:0007669"/>
    <property type="project" value="UniProtKB-ARBA"/>
</dbReference>
<dbReference type="GO" id="GO:0032006">
    <property type="term" value="P:regulation of TOR signaling"/>
    <property type="evidence" value="ECO:0007669"/>
    <property type="project" value="UniProtKB-ARBA"/>
</dbReference>
<dbReference type="GO" id="GO:0005774">
    <property type="term" value="C:vacuolar membrane"/>
    <property type="evidence" value="ECO:0007669"/>
    <property type="project" value="UniProtKB-ARBA"/>
</dbReference>
<dbReference type="GO" id="GO:0006680">
    <property type="term" value="P:glucosylceramide catabolic process"/>
    <property type="evidence" value="ECO:0007669"/>
    <property type="project" value="UniProtKB-ARBA"/>
</dbReference>
<dbReference type="InterPro" id="IPR033452">
    <property type="entry name" value="GH30_C"/>
</dbReference>
<evidence type="ECO:0000256" key="9">
    <source>
        <dbReference type="ARBA" id="ARBA00023098"/>
    </source>
</evidence>
<feature type="domain" description="Glycosyl hydrolase family 30 TIM-barrel" evidence="14">
    <location>
        <begin position="96"/>
        <end position="443"/>
    </location>
</feature>
<comment type="pathway">
    <text evidence="3">Sphingolipid metabolism.</text>
</comment>